<feature type="region of interest" description="Disordered" evidence="1">
    <location>
        <begin position="1"/>
        <end position="31"/>
    </location>
</feature>
<evidence type="ECO:0000256" key="1">
    <source>
        <dbReference type="SAM" id="MobiDB-lite"/>
    </source>
</evidence>
<sequence>MGRGGFFDNEAGEEHHKPNQEEVTNPPADPAKINFFGRWSPGLPGGRDGVGGRGRWCLVLARPLVPSTGLVGVVDSCHGGALSSPGWSMRYIKTYPRVNYLFTATPISPPTLPAWPVPLWVSGSGLKTSAHSPFHNNKNS</sequence>
<protein>
    <submittedName>
        <fullName evidence="2">Uncharacterized protein</fullName>
    </submittedName>
</protein>
<gene>
    <name evidence="2" type="ORF">RRG08_032618</name>
</gene>
<dbReference type="EMBL" id="JAWDGP010007236">
    <property type="protein sequence ID" value="KAK3727659.1"/>
    <property type="molecule type" value="Genomic_DNA"/>
</dbReference>
<dbReference type="AlphaFoldDB" id="A0AAE0XZM8"/>
<dbReference type="Proteomes" id="UP001283361">
    <property type="component" value="Unassembled WGS sequence"/>
</dbReference>
<accession>A0AAE0XZM8</accession>
<organism evidence="2 3">
    <name type="scientific">Elysia crispata</name>
    <name type="common">lettuce slug</name>
    <dbReference type="NCBI Taxonomy" id="231223"/>
    <lineage>
        <taxon>Eukaryota</taxon>
        <taxon>Metazoa</taxon>
        <taxon>Spiralia</taxon>
        <taxon>Lophotrochozoa</taxon>
        <taxon>Mollusca</taxon>
        <taxon>Gastropoda</taxon>
        <taxon>Heterobranchia</taxon>
        <taxon>Euthyneura</taxon>
        <taxon>Panpulmonata</taxon>
        <taxon>Sacoglossa</taxon>
        <taxon>Placobranchoidea</taxon>
        <taxon>Plakobranchidae</taxon>
        <taxon>Elysia</taxon>
    </lineage>
</organism>
<evidence type="ECO:0000313" key="2">
    <source>
        <dbReference type="EMBL" id="KAK3727659.1"/>
    </source>
</evidence>
<name>A0AAE0XZM8_9GAST</name>
<proteinExistence type="predicted"/>
<reference evidence="2" key="1">
    <citation type="journal article" date="2023" name="G3 (Bethesda)">
        <title>A reference genome for the long-term kleptoplast-retaining sea slug Elysia crispata morphotype clarki.</title>
        <authorList>
            <person name="Eastman K.E."/>
            <person name="Pendleton A.L."/>
            <person name="Shaikh M.A."/>
            <person name="Suttiyut T."/>
            <person name="Ogas R."/>
            <person name="Tomko P."/>
            <person name="Gavelis G."/>
            <person name="Widhalm J.R."/>
            <person name="Wisecaver J.H."/>
        </authorList>
    </citation>
    <scope>NUCLEOTIDE SEQUENCE</scope>
    <source>
        <strain evidence="2">ECLA1</strain>
    </source>
</reference>
<evidence type="ECO:0000313" key="3">
    <source>
        <dbReference type="Proteomes" id="UP001283361"/>
    </source>
</evidence>
<comment type="caution">
    <text evidence="2">The sequence shown here is derived from an EMBL/GenBank/DDBJ whole genome shotgun (WGS) entry which is preliminary data.</text>
</comment>
<keyword evidence="3" id="KW-1185">Reference proteome</keyword>